<name>A0A382XIU8_9ZZZZ</name>
<evidence type="ECO:0000259" key="1">
    <source>
        <dbReference type="PROSITE" id="PS51192"/>
    </source>
</evidence>
<dbReference type="EMBL" id="UINC01168155">
    <property type="protein sequence ID" value="SVD71042.1"/>
    <property type="molecule type" value="Genomic_DNA"/>
</dbReference>
<dbReference type="InterPro" id="IPR014001">
    <property type="entry name" value="Helicase_ATP-bd"/>
</dbReference>
<dbReference type="InterPro" id="IPR052511">
    <property type="entry name" value="ATP-dep_Helicase"/>
</dbReference>
<dbReference type="GO" id="GO:0005524">
    <property type="term" value="F:ATP binding"/>
    <property type="evidence" value="ECO:0007669"/>
    <property type="project" value="InterPro"/>
</dbReference>
<gene>
    <name evidence="2" type="ORF">METZ01_LOCUS423896</name>
</gene>
<dbReference type="SUPFAM" id="SSF52540">
    <property type="entry name" value="P-loop containing nucleoside triphosphate hydrolases"/>
    <property type="match status" value="1"/>
</dbReference>
<sequence>VRASQTRNAELVESFDRTFETYWADDHFEALNSERFLEATKAVASGITSLTPFEIRPFPFQRQMLDQLELARRSGHHNTLVVAATGTGKTIVSALDFRRLAEQLPRARLLFIAHRTEILEQSLNLFRHILRDGSFGELWVGGNRPDQWNHVFGSIQSVSAGDISRLSPDHFDVVIVDEFHHAAAKSYEHLLGYVAPRHLVGLTATPERADGLDILQWFGGRIAVELRLWDALEQDLLSPFHYYGVHDNTDLSRISWRNGTYNSSELTNLY</sequence>
<feature type="non-terminal residue" evidence="2">
    <location>
        <position position="270"/>
    </location>
</feature>
<dbReference type="PROSITE" id="PS51192">
    <property type="entry name" value="HELICASE_ATP_BIND_1"/>
    <property type="match status" value="1"/>
</dbReference>
<dbReference type="GO" id="GO:0016887">
    <property type="term" value="F:ATP hydrolysis activity"/>
    <property type="evidence" value="ECO:0007669"/>
    <property type="project" value="TreeGrafter"/>
</dbReference>
<dbReference type="CDD" id="cd18032">
    <property type="entry name" value="DEXHc_RE_I_III_res"/>
    <property type="match status" value="1"/>
</dbReference>
<dbReference type="Pfam" id="PF04851">
    <property type="entry name" value="ResIII"/>
    <property type="match status" value="1"/>
</dbReference>
<dbReference type="InterPro" id="IPR006935">
    <property type="entry name" value="Helicase/UvrB_N"/>
</dbReference>
<feature type="domain" description="Helicase ATP-binding" evidence="1">
    <location>
        <begin position="70"/>
        <end position="224"/>
    </location>
</feature>
<evidence type="ECO:0000313" key="2">
    <source>
        <dbReference type="EMBL" id="SVD71042.1"/>
    </source>
</evidence>
<protein>
    <recommendedName>
        <fullName evidence="1">Helicase ATP-binding domain-containing protein</fullName>
    </recommendedName>
</protein>
<feature type="non-terminal residue" evidence="2">
    <location>
        <position position="1"/>
    </location>
</feature>
<dbReference type="SMART" id="SM00487">
    <property type="entry name" value="DEXDc"/>
    <property type="match status" value="1"/>
</dbReference>
<dbReference type="Gene3D" id="3.40.50.300">
    <property type="entry name" value="P-loop containing nucleotide triphosphate hydrolases"/>
    <property type="match status" value="1"/>
</dbReference>
<dbReference type="PANTHER" id="PTHR47962">
    <property type="entry name" value="ATP-DEPENDENT HELICASE LHR-RELATED-RELATED"/>
    <property type="match status" value="1"/>
</dbReference>
<proteinExistence type="predicted"/>
<dbReference type="InterPro" id="IPR027417">
    <property type="entry name" value="P-loop_NTPase"/>
</dbReference>
<organism evidence="2">
    <name type="scientific">marine metagenome</name>
    <dbReference type="NCBI Taxonomy" id="408172"/>
    <lineage>
        <taxon>unclassified sequences</taxon>
        <taxon>metagenomes</taxon>
        <taxon>ecological metagenomes</taxon>
    </lineage>
</organism>
<dbReference type="AlphaFoldDB" id="A0A382XIU8"/>
<dbReference type="GO" id="GO:0003677">
    <property type="term" value="F:DNA binding"/>
    <property type="evidence" value="ECO:0007669"/>
    <property type="project" value="InterPro"/>
</dbReference>
<reference evidence="2" key="1">
    <citation type="submission" date="2018-05" db="EMBL/GenBank/DDBJ databases">
        <authorList>
            <person name="Lanie J.A."/>
            <person name="Ng W.-L."/>
            <person name="Kazmierczak K.M."/>
            <person name="Andrzejewski T.M."/>
            <person name="Davidsen T.M."/>
            <person name="Wayne K.J."/>
            <person name="Tettelin H."/>
            <person name="Glass J.I."/>
            <person name="Rusch D."/>
            <person name="Podicherti R."/>
            <person name="Tsui H.-C.T."/>
            <person name="Winkler M.E."/>
        </authorList>
    </citation>
    <scope>NUCLEOTIDE SEQUENCE</scope>
</reference>
<accession>A0A382XIU8</accession>
<dbReference type="PANTHER" id="PTHR47962:SF7">
    <property type="entry name" value="MITOCHONDRIAL ATP-DEPENDENT HELICASE IRC3-RELATED"/>
    <property type="match status" value="1"/>
</dbReference>